<organism evidence="2 3">
    <name type="scientific">Antarcticimicrobium sediminis</name>
    <dbReference type="NCBI Taxonomy" id="2546227"/>
    <lineage>
        <taxon>Bacteria</taxon>
        <taxon>Pseudomonadati</taxon>
        <taxon>Pseudomonadota</taxon>
        <taxon>Alphaproteobacteria</taxon>
        <taxon>Rhodobacterales</taxon>
        <taxon>Paracoccaceae</taxon>
        <taxon>Antarcticimicrobium</taxon>
    </lineage>
</organism>
<reference evidence="2 3" key="1">
    <citation type="submission" date="2019-03" db="EMBL/GenBank/DDBJ databases">
        <authorList>
            <person name="Zhang S."/>
        </authorList>
    </citation>
    <scope>NUCLEOTIDE SEQUENCE [LARGE SCALE GENOMIC DNA]</scope>
    <source>
        <strain evidence="2 3">S4J41</strain>
    </source>
</reference>
<dbReference type="Proteomes" id="UP000294662">
    <property type="component" value="Unassembled WGS sequence"/>
</dbReference>
<accession>A0A4R5ELA8</accession>
<dbReference type="SFLD" id="SFLDG01129">
    <property type="entry name" value="C1.5:_HAD__Beta-PGM__Phosphata"/>
    <property type="match status" value="1"/>
</dbReference>
<dbReference type="PANTHER" id="PTHR43316:SF3">
    <property type="entry name" value="HALOACID DEHALOGENASE, TYPE II (AFU_ORTHOLOGUE AFUA_2G07750)-RELATED"/>
    <property type="match status" value="1"/>
</dbReference>
<dbReference type="InterPro" id="IPR023214">
    <property type="entry name" value="HAD_sf"/>
</dbReference>
<name>A0A4R5ELA8_9RHOB</name>
<dbReference type="PRINTS" id="PR00413">
    <property type="entry name" value="HADHALOGNASE"/>
</dbReference>
<gene>
    <name evidence="2" type="ORF">E1B25_17485</name>
</gene>
<dbReference type="GO" id="GO:0016787">
    <property type="term" value="F:hydrolase activity"/>
    <property type="evidence" value="ECO:0007669"/>
    <property type="project" value="UniProtKB-KW"/>
</dbReference>
<dbReference type="NCBIfam" id="TIGR01549">
    <property type="entry name" value="HAD-SF-IA-v1"/>
    <property type="match status" value="1"/>
</dbReference>
<dbReference type="SFLD" id="SFLDS00003">
    <property type="entry name" value="Haloacid_Dehalogenase"/>
    <property type="match status" value="1"/>
</dbReference>
<keyword evidence="1 2" id="KW-0378">Hydrolase</keyword>
<evidence type="ECO:0000313" key="3">
    <source>
        <dbReference type="Proteomes" id="UP000294662"/>
    </source>
</evidence>
<dbReference type="NCBIfam" id="TIGR01509">
    <property type="entry name" value="HAD-SF-IA-v3"/>
    <property type="match status" value="1"/>
</dbReference>
<dbReference type="InterPro" id="IPR051540">
    <property type="entry name" value="S-2-haloacid_dehalogenase"/>
</dbReference>
<protein>
    <submittedName>
        <fullName evidence="2">HAD family hydrolase</fullName>
    </submittedName>
</protein>
<dbReference type="SUPFAM" id="SSF56784">
    <property type="entry name" value="HAD-like"/>
    <property type="match status" value="1"/>
</dbReference>
<dbReference type="AlphaFoldDB" id="A0A4R5ELA8"/>
<dbReference type="Pfam" id="PF00702">
    <property type="entry name" value="Hydrolase"/>
    <property type="match status" value="1"/>
</dbReference>
<dbReference type="EMBL" id="SMFP01000013">
    <property type="protein sequence ID" value="TDE35435.1"/>
    <property type="molecule type" value="Genomic_DNA"/>
</dbReference>
<dbReference type="PANTHER" id="PTHR43316">
    <property type="entry name" value="HYDROLASE, HALOACID DELAHOGENASE-RELATED"/>
    <property type="match status" value="1"/>
</dbReference>
<comment type="caution">
    <text evidence="2">The sequence shown here is derived from an EMBL/GenBank/DDBJ whole genome shotgun (WGS) entry which is preliminary data.</text>
</comment>
<dbReference type="OrthoDB" id="9809962at2"/>
<dbReference type="InterPro" id="IPR006439">
    <property type="entry name" value="HAD-SF_hydro_IA"/>
</dbReference>
<dbReference type="InterPro" id="IPR036412">
    <property type="entry name" value="HAD-like_sf"/>
</dbReference>
<dbReference type="Gene3D" id="3.40.50.1000">
    <property type="entry name" value="HAD superfamily/HAD-like"/>
    <property type="match status" value="1"/>
</dbReference>
<keyword evidence="3" id="KW-1185">Reference proteome</keyword>
<evidence type="ECO:0000313" key="2">
    <source>
        <dbReference type="EMBL" id="TDE35435.1"/>
    </source>
</evidence>
<proteinExistence type="predicted"/>
<evidence type="ECO:0000256" key="1">
    <source>
        <dbReference type="ARBA" id="ARBA00022801"/>
    </source>
</evidence>
<sequence length="195" mass="21433">MRATRMQNGVLSGIELVCFDLFGTLIEITDRRRPFAPLRRNLSAEKVQTMRRLAMTSCMALEEIDEEIQGGATVAEIVAARADIAHEVASTRLRAGVAEMLSTLAVPYGICSNLSPDYVSALARFTELDPGFRIMSCDVGCMKPDPEIYELVIEAAGVPRANILFVGDTPDADIEGPRQSGMQSTDIELFLSFWR</sequence>
<dbReference type="NCBIfam" id="TIGR01493">
    <property type="entry name" value="HAD-SF-IA-v2"/>
    <property type="match status" value="1"/>
</dbReference>